<dbReference type="EMBL" id="ABCJ01000001">
    <property type="protein sequence ID" value="EDM24562.1"/>
    <property type="molecule type" value="Genomic_DNA"/>
</dbReference>
<feature type="transmembrane region" description="Helical" evidence="8">
    <location>
        <begin position="419"/>
        <end position="437"/>
    </location>
</feature>
<feature type="transmembrane region" description="Helical" evidence="8">
    <location>
        <begin position="251"/>
        <end position="272"/>
    </location>
</feature>
<evidence type="ECO:0000256" key="1">
    <source>
        <dbReference type="ARBA" id="ARBA00004651"/>
    </source>
</evidence>
<feature type="transmembrane region" description="Helical" evidence="8">
    <location>
        <begin position="110"/>
        <end position="127"/>
    </location>
</feature>
<feature type="transmembrane region" description="Helical" evidence="8">
    <location>
        <begin position="345"/>
        <end position="362"/>
    </location>
</feature>
<evidence type="ECO:0000256" key="8">
    <source>
        <dbReference type="SAM" id="Phobius"/>
    </source>
</evidence>
<evidence type="ECO:0000313" key="11">
    <source>
        <dbReference type="EMBL" id="EDM24562.1"/>
    </source>
</evidence>
<protein>
    <submittedName>
        <fullName evidence="11">HYDROGENASE 4 MEMBRANE SUBUNIT</fullName>
    </submittedName>
</protein>
<feature type="transmembrane region" description="Helical" evidence="8">
    <location>
        <begin position="213"/>
        <end position="231"/>
    </location>
</feature>
<evidence type="ECO:0000256" key="7">
    <source>
        <dbReference type="RuleBase" id="RU000320"/>
    </source>
</evidence>
<feature type="transmembrane region" description="Helical" evidence="8">
    <location>
        <begin position="284"/>
        <end position="303"/>
    </location>
</feature>
<comment type="caution">
    <text evidence="11">The sequence shown here is derived from an EMBL/GenBank/DDBJ whole genome shotgun (WGS) entry which is preliminary data.</text>
</comment>
<feature type="transmembrane region" description="Helical" evidence="8">
    <location>
        <begin position="6"/>
        <end position="24"/>
    </location>
</feature>
<evidence type="ECO:0000256" key="6">
    <source>
        <dbReference type="ARBA" id="ARBA00023136"/>
    </source>
</evidence>
<keyword evidence="4 8" id="KW-1133">Transmembrane helix</keyword>
<evidence type="ECO:0000259" key="9">
    <source>
        <dbReference type="Pfam" id="PF00361"/>
    </source>
</evidence>
<evidence type="ECO:0000256" key="2">
    <source>
        <dbReference type="ARBA" id="ARBA00022475"/>
    </source>
</evidence>
<feature type="transmembrane region" description="Helical" evidence="8">
    <location>
        <begin position="71"/>
        <end position="90"/>
    </location>
</feature>
<dbReference type="Pfam" id="PF00662">
    <property type="entry name" value="Proton_antipo_N"/>
    <property type="match status" value="1"/>
</dbReference>
<feature type="transmembrane region" description="Helical" evidence="8">
    <location>
        <begin position="133"/>
        <end position="152"/>
    </location>
</feature>
<feature type="transmembrane region" description="Helical" evidence="8">
    <location>
        <begin position="315"/>
        <end position="339"/>
    </location>
</feature>
<sequence length="493" mass="53848">MDVGVLIVAMLLIPLIGAIVIWFLPENFGLVSTIHALLAVVELVLTLNVVSFVIDGSIYFTLHKYLILDPIAGVFLTLIAIVGFLVNMYAINYMKWDIQKNELNLKDVKLYYGLMHLFIFTMMLSVVSNNIAIMWAAVEATTLSSVFMVAIYKNKRAVESGWKYIIICSVGLAFALYGTVLMYGAGYNAIGDTENPMFWSNLMASANLLNPDALKVVFIFVLIGFGTKAGLAPMHTWLPDVHSEGPSPTSAILSAVLLKCAIAAILRYYSIIGHSSVGFGYVETLFLVVGLLSIFIAALFIIRQRDIKRMFAYHSVEHVGIIAVGFGVGGPLGVFAALFHTMAHSLSKALAFCASGNIIKIYGTRDMEKMGGLVKINPLVTTLFAVAIFSLIGIPLLAVFVSEFLIIKAGIFTSQYLQIVLFIIGLAIIFIAVLAHFNEVAFGNVRGEVKTKKVETSANLPLIILAILIFTFGVYKIDSWYLLLSNAVKIILG</sequence>
<keyword evidence="6 8" id="KW-0472">Membrane</keyword>
<dbReference type="GO" id="GO:0005886">
    <property type="term" value="C:plasma membrane"/>
    <property type="evidence" value="ECO:0007669"/>
    <property type="project" value="UniProtKB-SubCell"/>
</dbReference>
<feature type="domain" description="NADH-Ubiquinone oxidoreductase (complex I) chain 5 N-terminal" evidence="10">
    <location>
        <begin position="65"/>
        <end position="97"/>
    </location>
</feature>
<reference evidence="11 12" key="1">
    <citation type="journal article" date="2011" name="Stand. Genomic Sci.">
        <title>Draft genome sequence of Caminibacter mediatlanticus strain TB-2, an epsilonproteobacterium isolated from a deep-sea hydrothermal vent.</title>
        <authorList>
            <person name="Giovannelli D."/>
            <person name="Ferriera S."/>
            <person name="Johnson J."/>
            <person name="Kravitz S."/>
            <person name="Perez-Rodriguez I."/>
            <person name="Ricci J."/>
            <person name="O'Brien C."/>
            <person name="Voordeckers J.W."/>
            <person name="Bini E."/>
            <person name="Vetriani C."/>
        </authorList>
    </citation>
    <scope>NUCLEOTIDE SEQUENCE [LARGE SCALE GENOMIC DNA]</scope>
    <source>
        <strain evidence="11 12">TB-2</strain>
    </source>
</reference>
<gene>
    <name evidence="11" type="ORF">CMTB2_03563</name>
</gene>
<evidence type="ECO:0000256" key="4">
    <source>
        <dbReference type="ARBA" id="ARBA00022989"/>
    </source>
</evidence>
<comment type="subcellular location">
    <subcellularLocation>
        <location evidence="1">Cell membrane</location>
        <topology evidence="1">Multi-pass membrane protein</topology>
    </subcellularLocation>
    <subcellularLocation>
        <location evidence="7">Membrane</location>
        <topology evidence="7">Multi-pass membrane protein</topology>
    </subcellularLocation>
</comment>
<dbReference type="RefSeq" id="WP_007473607.1">
    <property type="nucleotide sequence ID" value="NZ_ABCJ01000001.1"/>
</dbReference>
<evidence type="ECO:0000256" key="3">
    <source>
        <dbReference type="ARBA" id="ARBA00022692"/>
    </source>
</evidence>
<dbReference type="Pfam" id="PF00361">
    <property type="entry name" value="Proton_antipo_M"/>
    <property type="match status" value="1"/>
</dbReference>
<dbReference type="InterPro" id="IPR001516">
    <property type="entry name" value="Proton_antipo_N"/>
</dbReference>
<keyword evidence="2" id="KW-1003">Cell membrane</keyword>
<organism evidence="11 12">
    <name type="scientific">Caminibacter mediatlanticus TB-2</name>
    <dbReference type="NCBI Taxonomy" id="391592"/>
    <lineage>
        <taxon>Bacteria</taxon>
        <taxon>Pseudomonadati</taxon>
        <taxon>Campylobacterota</taxon>
        <taxon>Epsilonproteobacteria</taxon>
        <taxon>Nautiliales</taxon>
        <taxon>Nautiliaceae</taxon>
        <taxon>Caminibacter</taxon>
    </lineage>
</organism>
<dbReference type="Proteomes" id="UP000003288">
    <property type="component" value="Unassembled WGS sequence"/>
</dbReference>
<evidence type="ECO:0000313" key="12">
    <source>
        <dbReference type="Proteomes" id="UP000003288"/>
    </source>
</evidence>
<feature type="domain" description="NADH:quinone oxidoreductase/Mrp antiporter transmembrane" evidence="9">
    <location>
        <begin position="128"/>
        <end position="425"/>
    </location>
</feature>
<feature type="transmembrane region" description="Helical" evidence="8">
    <location>
        <begin position="164"/>
        <end position="190"/>
    </location>
</feature>
<feature type="transmembrane region" description="Helical" evidence="8">
    <location>
        <begin position="383"/>
        <end position="407"/>
    </location>
</feature>
<accession>A0AAI9AJC1</accession>
<keyword evidence="5" id="KW-0560">Oxidoreductase</keyword>
<evidence type="ECO:0000256" key="5">
    <source>
        <dbReference type="ARBA" id="ARBA00023002"/>
    </source>
</evidence>
<feature type="transmembrane region" description="Helical" evidence="8">
    <location>
        <begin position="458"/>
        <end position="477"/>
    </location>
</feature>
<name>A0AAI9AJC1_9BACT</name>
<dbReference type="PRINTS" id="PR01434">
    <property type="entry name" value="NADHDHGNASE5"/>
</dbReference>
<dbReference type="GO" id="GO:0016491">
    <property type="term" value="F:oxidoreductase activity"/>
    <property type="evidence" value="ECO:0007669"/>
    <property type="project" value="UniProtKB-KW"/>
</dbReference>
<feature type="transmembrane region" description="Helical" evidence="8">
    <location>
        <begin position="36"/>
        <end position="59"/>
    </location>
</feature>
<dbReference type="AlphaFoldDB" id="A0AAI9AJC1"/>
<proteinExistence type="predicted"/>
<dbReference type="InterPro" id="IPR001750">
    <property type="entry name" value="ND/Mrp_TM"/>
</dbReference>
<dbReference type="PANTHER" id="PTHR42682">
    <property type="entry name" value="HYDROGENASE-4 COMPONENT F"/>
    <property type="match status" value="1"/>
</dbReference>
<evidence type="ECO:0000259" key="10">
    <source>
        <dbReference type="Pfam" id="PF00662"/>
    </source>
</evidence>
<keyword evidence="3 7" id="KW-0812">Transmembrane</keyword>
<dbReference type="InterPro" id="IPR052175">
    <property type="entry name" value="ComplexI-like_HydComp"/>
</dbReference>
<dbReference type="PANTHER" id="PTHR42682:SF5">
    <property type="entry name" value="HYDROGENASE-4 COMPONENT F"/>
    <property type="match status" value="1"/>
</dbReference>